<dbReference type="Proteomes" id="UP000326336">
    <property type="component" value="Unassembled WGS sequence"/>
</dbReference>
<reference evidence="1 2" key="1">
    <citation type="journal article" date="2019" name="Int. J. Syst. Evol. Microbiol.">
        <title>Bifidobacterium jacchi sp. nov., isolated from the faeces of a baby common marmoset (Callithrix jacchus).</title>
        <authorList>
            <person name="Modesto M."/>
            <person name="Watanabe K."/>
            <person name="Arita M."/>
            <person name="Satti M."/>
            <person name="Oki K."/>
            <person name="Sciavilla P."/>
            <person name="Patavino C."/>
            <person name="Camma C."/>
            <person name="Michelini S."/>
            <person name="Sgorbati B."/>
            <person name="Mattarelli P."/>
        </authorList>
    </citation>
    <scope>NUCLEOTIDE SEQUENCE [LARGE SCALE GENOMIC DNA]</scope>
    <source>
        <strain evidence="1 2">MRM 9.3</strain>
    </source>
</reference>
<dbReference type="InterPro" id="IPR016024">
    <property type="entry name" value="ARM-type_fold"/>
</dbReference>
<gene>
    <name evidence="1" type="ORF">EHS19_08070</name>
</gene>
<dbReference type="EMBL" id="RQSP01000030">
    <property type="protein sequence ID" value="KAB5606166.1"/>
    <property type="molecule type" value="Genomic_DNA"/>
</dbReference>
<dbReference type="RefSeq" id="WP_151917246.1">
    <property type="nucleotide sequence ID" value="NZ_RQSP01000030.1"/>
</dbReference>
<evidence type="ECO:0008006" key="3">
    <source>
        <dbReference type="Google" id="ProtNLM"/>
    </source>
</evidence>
<protein>
    <recommendedName>
        <fullName evidence="3">Phage tail protein</fullName>
    </recommendedName>
</protein>
<keyword evidence="2" id="KW-1185">Reference proteome</keyword>
<evidence type="ECO:0000313" key="1">
    <source>
        <dbReference type="EMBL" id="KAB5606166.1"/>
    </source>
</evidence>
<dbReference type="OrthoDB" id="177147at2"/>
<accession>A0A5N5RFX4</accession>
<evidence type="ECO:0000313" key="2">
    <source>
        <dbReference type="Proteomes" id="UP000326336"/>
    </source>
</evidence>
<comment type="caution">
    <text evidence="1">The sequence shown here is derived from an EMBL/GenBank/DDBJ whole genome shotgun (WGS) entry which is preliminary data.</text>
</comment>
<proteinExistence type="predicted"/>
<organism evidence="1 2">
    <name type="scientific">Bifidobacterium jacchi</name>
    <dbReference type="NCBI Taxonomy" id="2490545"/>
    <lineage>
        <taxon>Bacteria</taxon>
        <taxon>Bacillati</taxon>
        <taxon>Actinomycetota</taxon>
        <taxon>Actinomycetes</taxon>
        <taxon>Bifidobacteriales</taxon>
        <taxon>Bifidobacteriaceae</taxon>
        <taxon>Bifidobacterium</taxon>
    </lineage>
</organism>
<dbReference type="AlphaFoldDB" id="A0A5N5RFX4"/>
<dbReference type="SUPFAM" id="SSF48371">
    <property type="entry name" value="ARM repeat"/>
    <property type="match status" value="1"/>
</dbReference>
<name>A0A5N5RFX4_9BIFI</name>
<sequence>MAYQLAQAYVQIVPSMKGVGRAIETAFTGASRSAGGTAGQQAGSAFATGLGDRLSSTLSGVAASAGSMLASIGKAGLAASGVAIGAVGKIGKSAMDAYATWEQAVGGVDTLFRNASKTVQQHAAEAYRTAGVSANDYMTQVTSFAASLVSSLGGDTRAAAEAANTALVDMSDNANKMGTDLESLQWAYQGFAKQNYTMLDNLKLGYGGTKEEMQRLIEHANELGKAQGKTSDLTIDKFSDVVEAIHRVQQELDITGTTSDEAATTIEGSVGMMKAAWSNWLAEIGKGNGDLTRVTGELIESASTVVANALPRAAQIARGALQGIGDAIGQLAPQLPAPFTAAVPYIERFAQALSDGSISLEDIARSATLAVGAFAGFTTIGGNADGILSAFTGMGSMLDKTIGGMKGRFNALRGTVDAAGGVFGQLATRWGNALGLVDANLGGVFGLMSNRVKSGLGDMGSTLAGMFDSRVYVPLQQGIGGIGSRIAAPLQSLAGRVGGLLSPVTSAFSTAFQGFGAQLAGPIQAGLNGIGTLFANFFNPANFLKYFGIAALAGALLLALGALNESMGGQLGTMVNGFLTTQLPAYMLQFQTWVTTQLPILMQSGLQLLTGVLQGITANLPQMITVAVSVLTTLVDGIASALPTLIPVAAQMITTIVQGVAGNLPRIIQSGLNLLTRFVEGVVNAIPTLVAALPRIITSFVSGITGMLPRIMTTGMNLLRRFVTGIVNTIPSLVAAIPQIISGFVNTVSSSLPQILSTGGRLLGEFVTGIINAIPKIVAAIPQVVGAVKDTIMETDWISLGGNIIKGIVDGLKNAGGQILNALLNIVKDAWGGLLSWLGIHSPSRLMRDTVGRMIGLGLAVGIDDTGPDVATASTGLGHTALDALDRTVQQTPPPTVAYRTVGAWADHAPAADTTATGETGALTRDDIIIAVTQALQSMPDMRLRLDTGVMAGELAPAIDHELARRTYRGLA</sequence>